<evidence type="ECO:0008006" key="3">
    <source>
        <dbReference type="Google" id="ProtNLM"/>
    </source>
</evidence>
<sequence>MSTFQDINIETQSIPGLPAGAVLFASNAQSSNTVLPGQSNRSGPNFIGTGPRGNWTYYVVSKGVTGSMIMRGDLPGNDSQFGRIVIERANTAYSISMSRPINLRGFYASNPQNFSNTEMRFDVYYHPISNDTNTMVE</sequence>
<protein>
    <recommendedName>
        <fullName evidence="3">DUF4879 domain-containing protein</fullName>
    </recommendedName>
</protein>
<name>A0ABT5P1W3_9PSED</name>
<organism evidence="1 2">
    <name type="scientific">Pseudomonas rubra</name>
    <dbReference type="NCBI Taxonomy" id="2942627"/>
    <lineage>
        <taxon>Bacteria</taxon>
        <taxon>Pseudomonadati</taxon>
        <taxon>Pseudomonadota</taxon>
        <taxon>Gammaproteobacteria</taxon>
        <taxon>Pseudomonadales</taxon>
        <taxon>Pseudomonadaceae</taxon>
        <taxon>Pseudomonas</taxon>
    </lineage>
</organism>
<dbReference type="EMBL" id="JAMDGZ010000002">
    <property type="protein sequence ID" value="MDD1012268.1"/>
    <property type="molecule type" value="Genomic_DNA"/>
</dbReference>
<keyword evidence="2" id="KW-1185">Reference proteome</keyword>
<accession>A0ABT5P1W3</accession>
<dbReference type="Proteomes" id="UP001148184">
    <property type="component" value="Unassembled WGS sequence"/>
</dbReference>
<comment type="caution">
    <text evidence="1">The sequence shown here is derived from an EMBL/GenBank/DDBJ whole genome shotgun (WGS) entry which is preliminary data.</text>
</comment>
<evidence type="ECO:0000313" key="1">
    <source>
        <dbReference type="EMBL" id="MDD1012268.1"/>
    </source>
</evidence>
<proteinExistence type="predicted"/>
<reference evidence="1 2" key="1">
    <citation type="submission" date="2022-05" db="EMBL/GenBank/DDBJ databases">
        <title>Novel Pseudomonas spp. Isolated from a Rainbow Trout Aquaculture Facility.</title>
        <authorList>
            <person name="Testerman T."/>
            <person name="Graf J."/>
        </authorList>
    </citation>
    <scope>NUCLEOTIDE SEQUENCE [LARGE SCALE GENOMIC DNA]</scope>
    <source>
        <strain evidence="1 2">ID1025</strain>
    </source>
</reference>
<evidence type="ECO:0000313" key="2">
    <source>
        <dbReference type="Proteomes" id="UP001148184"/>
    </source>
</evidence>
<dbReference type="RefSeq" id="WP_273891180.1">
    <property type="nucleotide sequence ID" value="NZ_JAMDGP010000001.1"/>
</dbReference>
<gene>
    <name evidence="1" type="ORF">M5G17_01025</name>
</gene>